<evidence type="ECO:0000256" key="1">
    <source>
        <dbReference type="ARBA" id="ARBA00004651"/>
    </source>
</evidence>
<dbReference type="Proteomes" id="UP000291933">
    <property type="component" value="Unassembled WGS sequence"/>
</dbReference>
<evidence type="ECO:0000313" key="9">
    <source>
        <dbReference type="EMBL" id="TBT93067.1"/>
    </source>
</evidence>
<dbReference type="GO" id="GO:0015112">
    <property type="term" value="F:nitrate transmembrane transporter activity"/>
    <property type="evidence" value="ECO:0007669"/>
    <property type="project" value="InterPro"/>
</dbReference>
<dbReference type="PROSITE" id="PS50850">
    <property type="entry name" value="MFS"/>
    <property type="match status" value="1"/>
</dbReference>
<evidence type="ECO:0000256" key="2">
    <source>
        <dbReference type="ARBA" id="ARBA00008432"/>
    </source>
</evidence>
<reference evidence="9 10" key="1">
    <citation type="submission" date="2019-01" db="EMBL/GenBank/DDBJ databases">
        <title>Lactibacter flavus gen. nov., sp. nov., a novel bacterium of the family Propionibacteriaceae isolated from raw milk and dairy products.</title>
        <authorList>
            <person name="Huptas C."/>
            <person name="Wenning M."/>
            <person name="Breitenwieser F."/>
            <person name="Doll E."/>
            <person name="Von Neubeck M."/>
            <person name="Busse H.-J."/>
            <person name="Scherer S."/>
        </authorList>
    </citation>
    <scope>NUCLEOTIDE SEQUENCE [LARGE SCALE GENOMIC DNA]</scope>
    <source>
        <strain evidence="9 10">DSM 22130</strain>
    </source>
</reference>
<dbReference type="OrthoDB" id="9771451at2"/>
<sequence>MEAHPAQHELRGSGRVLTLSTIAFTLMFAVWLMFGILGVPIQKEFKLSNPELFWITSLAVLNGSMWRLPAGMLADKIGGKKVMVFLLFSGAVASVAVSFASSYPMLLVLAFLVGFVGNSFSVGIAWNSAWYSQRRKGFALGVFGAGNVGASATKFIGPAIIAGTAGATYFGIIPGGWRVIPIIYAVLLVATAVAILLVAPKVDHVPASGKPIREMLEPLKDIRVWRFSLYYVVVFGAYVALSAYLPSYYVKSFGVDLQTAALLTATFIFPASLLRPLGGWVSDRWGARRAMYFTFFVMLVACGVLMMPNGHIVLHNPNGSQTALLHYNISLWLFVLLVFIVGCAMGIGKAAVFKHIPTYFPDNVGSVGGLVGMLGGLGGFLLPLMFSYTQEWTGMWSSAFGILAIFVALSLAWMHWTIHRMHQSSSAHLNDLLERPHTGVPSSPITAPTPEEVRA</sequence>
<dbReference type="SUPFAM" id="SSF103473">
    <property type="entry name" value="MFS general substrate transporter"/>
    <property type="match status" value="1"/>
</dbReference>
<protein>
    <submittedName>
        <fullName evidence="9">NarK/NasA family nitrate transporter</fullName>
    </submittedName>
</protein>
<evidence type="ECO:0000256" key="5">
    <source>
        <dbReference type="ARBA" id="ARBA00023063"/>
    </source>
</evidence>
<feature type="transmembrane region" description="Helical" evidence="7">
    <location>
        <begin position="182"/>
        <end position="203"/>
    </location>
</feature>
<organism evidence="9 10">
    <name type="scientific">Propioniciclava tarda</name>
    <dbReference type="NCBI Taxonomy" id="433330"/>
    <lineage>
        <taxon>Bacteria</taxon>
        <taxon>Bacillati</taxon>
        <taxon>Actinomycetota</taxon>
        <taxon>Actinomycetes</taxon>
        <taxon>Propionibacteriales</taxon>
        <taxon>Propionibacteriaceae</taxon>
        <taxon>Propioniciclava</taxon>
    </lineage>
</organism>
<evidence type="ECO:0000256" key="3">
    <source>
        <dbReference type="ARBA" id="ARBA00022692"/>
    </source>
</evidence>
<keyword evidence="4 7" id="KW-1133">Transmembrane helix</keyword>
<feature type="transmembrane region" description="Helical" evidence="7">
    <location>
        <begin position="52"/>
        <end position="70"/>
    </location>
</feature>
<accession>A0A4Q9KJN9</accession>
<evidence type="ECO:0000259" key="8">
    <source>
        <dbReference type="PROSITE" id="PS50850"/>
    </source>
</evidence>
<dbReference type="InterPro" id="IPR020846">
    <property type="entry name" value="MFS_dom"/>
</dbReference>
<dbReference type="RefSeq" id="WP_131172906.1">
    <property type="nucleotide sequence ID" value="NZ_FXTL01000020.1"/>
</dbReference>
<feature type="domain" description="Major facilitator superfamily (MFS) profile" evidence="8">
    <location>
        <begin position="15"/>
        <end position="422"/>
    </location>
</feature>
<dbReference type="AlphaFoldDB" id="A0A4Q9KJN9"/>
<proteinExistence type="inferred from homology"/>
<dbReference type="EMBL" id="SDMR01000019">
    <property type="protein sequence ID" value="TBT93067.1"/>
    <property type="molecule type" value="Genomic_DNA"/>
</dbReference>
<keyword evidence="5" id="KW-0534">Nitrate assimilation</keyword>
<feature type="transmembrane region" description="Helical" evidence="7">
    <location>
        <begin position="329"/>
        <end position="352"/>
    </location>
</feature>
<feature type="transmembrane region" description="Helical" evidence="7">
    <location>
        <begin position="364"/>
        <end position="388"/>
    </location>
</feature>
<evidence type="ECO:0000256" key="4">
    <source>
        <dbReference type="ARBA" id="ARBA00022989"/>
    </source>
</evidence>
<feature type="transmembrane region" description="Helical" evidence="7">
    <location>
        <begin position="106"/>
        <end position="126"/>
    </location>
</feature>
<feature type="transmembrane region" description="Helical" evidence="7">
    <location>
        <begin position="138"/>
        <end position="162"/>
    </location>
</feature>
<comment type="similarity">
    <text evidence="2">Belongs to the major facilitator superfamily. Nitrate/nitrite porter (TC 2.A.1.8) family.</text>
</comment>
<feature type="transmembrane region" description="Helical" evidence="7">
    <location>
        <begin position="394"/>
        <end position="416"/>
    </location>
</feature>
<keyword evidence="10" id="KW-1185">Reference proteome</keyword>
<comment type="caution">
    <text evidence="9">The sequence shown here is derived from an EMBL/GenBank/DDBJ whole genome shotgun (WGS) entry which is preliminary data.</text>
</comment>
<comment type="subcellular location">
    <subcellularLocation>
        <location evidence="1">Cell membrane</location>
        <topology evidence="1">Multi-pass membrane protein</topology>
    </subcellularLocation>
</comment>
<feature type="transmembrane region" description="Helical" evidence="7">
    <location>
        <begin position="224"/>
        <end position="245"/>
    </location>
</feature>
<gene>
    <name evidence="9" type="ORF">ET996_12550</name>
</gene>
<feature type="transmembrane region" description="Helical" evidence="7">
    <location>
        <begin position="16"/>
        <end position="40"/>
    </location>
</feature>
<feature type="transmembrane region" description="Helical" evidence="7">
    <location>
        <begin position="82"/>
        <end position="100"/>
    </location>
</feature>
<keyword evidence="6 7" id="KW-0472">Membrane</keyword>
<dbReference type="InterPro" id="IPR044772">
    <property type="entry name" value="NO3_transporter"/>
</dbReference>
<dbReference type="Pfam" id="PF07690">
    <property type="entry name" value="MFS_1"/>
    <property type="match status" value="1"/>
</dbReference>
<dbReference type="GO" id="GO:0042128">
    <property type="term" value="P:nitrate assimilation"/>
    <property type="evidence" value="ECO:0007669"/>
    <property type="project" value="UniProtKB-KW"/>
</dbReference>
<dbReference type="InterPro" id="IPR036259">
    <property type="entry name" value="MFS_trans_sf"/>
</dbReference>
<feature type="transmembrane region" description="Helical" evidence="7">
    <location>
        <begin position="257"/>
        <end position="278"/>
    </location>
</feature>
<evidence type="ECO:0000256" key="6">
    <source>
        <dbReference type="ARBA" id="ARBA00023136"/>
    </source>
</evidence>
<feature type="transmembrane region" description="Helical" evidence="7">
    <location>
        <begin position="290"/>
        <end position="309"/>
    </location>
</feature>
<dbReference type="InterPro" id="IPR011701">
    <property type="entry name" value="MFS"/>
</dbReference>
<keyword evidence="3 7" id="KW-0812">Transmembrane</keyword>
<dbReference type="GO" id="GO:0005886">
    <property type="term" value="C:plasma membrane"/>
    <property type="evidence" value="ECO:0007669"/>
    <property type="project" value="UniProtKB-SubCell"/>
</dbReference>
<name>A0A4Q9KJN9_PROTD</name>
<evidence type="ECO:0000256" key="7">
    <source>
        <dbReference type="SAM" id="Phobius"/>
    </source>
</evidence>
<dbReference type="PANTHER" id="PTHR23515">
    <property type="entry name" value="HIGH-AFFINITY NITRATE TRANSPORTER 2.3"/>
    <property type="match status" value="1"/>
</dbReference>
<evidence type="ECO:0000313" key="10">
    <source>
        <dbReference type="Proteomes" id="UP000291933"/>
    </source>
</evidence>
<dbReference type="Gene3D" id="1.20.1250.20">
    <property type="entry name" value="MFS general substrate transporter like domains"/>
    <property type="match status" value="2"/>
</dbReference>